<keyword evidence="4" id="KW-1185">Reference proteome</keyword>
<name>A0A8T2TH62_CERRI</name>
<dbReference type="Pfam" id="PF13041">
    <property type="entry name" value="PPR_2"/>
    <property type="match status" value="2"/>
</dbReference>
<dbReference type="Gene3D" id="1.25.40.10">
    <property type="entry name" value="Tetratricopeptide repeat domain"/>
    <property type="match status" value="7"/>
</dbReference>
<dbReference type="InterPro" id="IPR002885">
    <property type="entry name" value="PPR_rpt"/>
</dbReference>
<dbReference type="InterPro" id="IPR011990">
    <property type="entry name" value="TPR-like_helical_dom_sf"/>
</dbReference>
<feature type="repeat" description="PPR" evidence="2">
    <location>
        <begin position="412"/>
        <end position="446"/>
    </location>
</feature>
<dbReference type="EMBL" id="CM035418">
    <property type="protein sequence ID" value="KAH7421941.1"/>
    <property type="molecule type" value="Genomic_DNA"/>
</dbReference>
<evidence type="ECO:0000313" key="3">
    <source>
        <dbReference type="EMBL" id="KAH7421942.1"/>
    </source>
</evidence>
<dbReference type="SUPFAM" id="SSF48452">
    <property type="entry name" value="TPR-like"/>
    <property type="match status" value="1"/>
</dbReference>
<dbReference type="PANTHER" id="PTHR47926">
    <property type="entry name" value="PENTATRICOPEPTIDE REPEAT-CONTAINING PROTEIN"/>
    <property type="match status" value="1"/>
</dbReference>
<dbReference type="GO" id="GO:0003723">
    <property type="term" value="F:RNA binding"/>
    <property type="evidence" value="ECO:0007669"/>
    <property type="project" value="InterPro"/>
</dbReference>
<reference evidence="3" key="1">
    <citation type="submission" date="2021-08" db="EMBL/GenBank/DDBJ databases">
        <title>WGS assembly of Ceratopteris richardii.</title>
        <authorList>
            <person name="Marchant D.B."/>
            <person name="Chen G."/>
            <person name="Jenkins J."/>
            <person name="Shu S."/>
            <person name="Leebens-Mack J."/>
            <person name="Grimwood J."/>
            <person name="Schmutz J."/>
            <person name="Soltis P."/>
            <person name="Soltis D."/>
            <person name="Chen Z.-H."/>
        </authorList>
    </citation>
    <scope>NUCLEOTIDE SEQUENCE</scope>
    <source>
        <strain evidence="3">Whitten #5841</strain>
        <tissue evidence="3">Leaf</tissue>
    </source>
</reference>
<dbReference type="Pfam" id="PF01535">
    <property type="entry name" value="PPR"/>
    <property type="match status" value="8"/>
</dbReference>
<evidence type="ECO:0000256" key="1">
    <source>
        <dbReference type="ARBA" id="ARBA00022737"/>
    </source>
</evidence>
<dbReference type="FunFam" id="1.25.40.10:FF:000090">
    <property type="entry name" value="Pentatricopeptide repeat-containing protein, chloroplastic"/>
    <property type="match status" value="1"/>
</dbReference>
<dbReference type="GO" id="GO:0009451">
    <property type="term" value="P:RNA modification"/>
    <property type="evidence" value="ECO:0007669"/>
    <property type="project" value="InterPro"/>
</dbReference>
<dbReference type="FunFam" id="1.25.40.10:FF:000285">
    <property type="entry name" value="Pentatricopeptide repeat-containing protein, chloroplastic"/>
    <property type="match status" value="1"/>
</dbReference>
<dbReference type="InterPro" id="IPR046960">
    <property type="entry name" value="PPR_At4g14850-like_plant"/>
</dbReference>
<gene>
    <name evidence="3" type="ORF">KP509_13G082600</name>
</gene>
<feature type="repeat" description="PPR" evidence="2">
    <location>
        <begin position="210"/>
        <end position="244"/>
    </location>
</feature>
<dbReference type="OrthoDB" id="185373at2759"/>
<dbReference type="AlphaFoldDB" id="A0A8T2TH62"/>
<dbReference type="NCBIfam" id="TIGR00756">
    <property type="entry name" value="PPR"/>
    <property type="match status" value="4"/>
</dbReference>
<proteinExistence type="predicted"/>
<dbReference type="PROSITE" id="PS51375">
    <property type="entry name" value="PPR"/>
    <property type="match status" value="5"/>
</dbReference>
<dbReference type="FunFam" id="1.25.40.10:FF:000031">
    <property type="entry name" value="Pentatricopeptide repeat-containing protein mitochondrial"/>
    <property type="match status" value="1"/>
</dbReference>
<feature type="repeat" description="PPR" evidence="2">
    <location>
        <begin position="109"/>
        <end position="143"/>
    </location>
</feature>
<accession>A0A8T2TH62</accession>
<evidence type="ECO:0000256" key="2">
    <source>
        <dbReference type="PROSITE-ProRule" id="PRU00708"/>
    </source>
</evidence>
<dbReference type="EMBL" id="CM035418">
    <property type="protein sequence ID" value="KAH7421942.1"/>
    <property type="molecule type" value="Genomic_DNA"/>
</dbReference>
<sequence>MEASSVRATSDMCSELHKFLKADCLDKALNTAVHMESNGMPLTRDTAYQLLQVCTKKKDLTAARQIHTLIQKSQLRLVTSLANNLIRLFALCGSLPEAGTVFRDVKKPTLLTWNAIISAHAKFGEGMHALQLYRNMLQSGQEPDKITFLSILKACSNAGALIVGRSIHEQIIMSDVNLDLALGNTLVDMYAKCGSLEEAENIFRRVPDRNVVSWDVIIGGYAQHGNGTLALQLFHEMQHEGIQPDRVTFLGVLRACCCVGTSKDGALIHDQIIRTGLESDVAVASTLVDMYAKCGGLQEARLVFDSMACPTLVSWGCLISGYTQYGQGVQALEVFESMEMRGLGSDKYIYSGVLKACGLIQDLVNGRLIHERVVRARLESGEVVGNTLVDMYVKCGSLKEAQKVFDSLVIRNAAAWGSIMTGHTEFGSSFSALKIFGRMQCLGIEPSKVTYLCVVKACCGIHIKQAGRLAYHGIVESSFEEDILMGSALVDMFSKYGEIIDARHIFDRLQEHNVVTWGAILTGYAQQELALPTLELYELLLLENVEPNRVIFYSALKACCTIGTWGPGAIIHAHIIKSTLEMDSTLGNALVDMYARCGSLQEAQNVFNKLSNPDVISYSALITGYSECGDCKMALNCLTCMCSQGLIPDVIIFTNALAACNRAGLIDEGYELFNQMRTDYGIVPDMGHFTCIIDLLGSGGRLREAEAVIDTMHISPDLAIWRSLLTNSYLYKDIELGSRCFENAIRLDPDDATAYNLMANIYMDANRWDKVHEIQEQHICVSVQKKSNKAWIGRSNANAFTMGTEGPMTDFESSISKRKLISRPIEGCTFISQSEPAVGQELLKKGNVSAPHHLFEQKLVNKQKFKSKESLKYGLRINSMLRNRGLCSLSAVTSSDHLRVVIVNV</sequence>
<organism evidence="3 4">
    <name type="scientific">Ceratopteris richardii</name>
    <name type="common">Triangle waterfern</name>
    <dbReference type="NCBI Taxonomy" id="49495"/>
    <lineage>
        <taxon>Eukaryota</taxon>
        <taxon>Viridiplantae</taxon>
        <taxon>Streptophyta</taxon>
        <taxon>Embryophyta</taxon>
        <taxon>Tracheophyta</taxon>
        <taxon>Polypodiopsida</taxon>
        <taxon>Polypodiidae</taxon>
        <taxon>Polypodiales</taxon>
        <taxon>Pteridineae</taxon>
        <taxon>Pteridaceae</taxon>
        <taxon>Parkerioideae</taxon>
        <taxon>Ceratopteris</taxon>
    </lineage>
</organism>
<dbReference type="Proteomes" id="UP000825935">
    <property type="component" value="Chromosome 13"/>
</dbReference>
<evidence type="ECO:0000313" key="4">
    <source>
        <dbReference type="Proteomes" id="UP000825935"/>
    </source>
</evidence>
<evidence type="ECO:0008006" key="5">
    <source>
        <dbReference type="Google" id="ProtNLM"/>
    </source>
</evidence>
<feature type="repeat" description="PPR" evidence="2">
    <location>
        <begin position="614"/>
        <end position="648"/>
    </location>
</feature>
<comment type="caution">
    <text evidence="3">The sequence shown here is derived from an EMBL/GenBank/DDBJ whole genome shotgun (WGS) entry which is preliminary data.</text>
</comment>
<feature type="repeat" description="PPR" evidence="2">
    <location>
        <begin position="311"/>
        <end position="345"/>
    </location>
</feature>
<keyword evidence="1" id="KW-0677">Repeat</keyword>
<protein>
    <recommendedName>
        <fullName evidence="5">Pentatricopeptide repeat-containing protein</fullName>
    </recommendedName>
</protein>